<keyword evidence="2" id="KW-0472">Membrane</keyword>
<proteinExistence type="predicted"/>
<evidence type="ECO:0000256" key="2">
    <source>
        <dbReference type="SAM" id="Phobius"/>
    </source>
</evidence>
<evidence type="ECO:0000313" key="3">
    <source>
        <dbReference type="EMBL" id="KZW03368.1"/>
    </source>
</evidence>
<feature type="compositionally biased region" description="Low complexity" evidence="1">
    <location>
        <begin position="50"/>
        <end position="61"/>
    </location>
</feature>
<keyword evidence="4" id="KW-1185">Reference proteome</keyword>
<dbReference type="EMBL" id="KV425884">
    <property type="protein sequence ID" value="KZW03368.1"/>
    <property type="molecule type" value="Genomic_DNA"/>
</dbReference>
<dbReference type="AlphaFoldDB" id="A0A165QBK4"/>
<evidence type="ECO:0000256" key="1">
    <source>
        <dbReference type="SAM" id="MobiDB-lite"/>
    </source>
</evidence>
<keyword evidence="2" id="KW-1133">Transmembrane helix</keyword>
<organism evidence="3 4">
    <name type="scientific">Exidia glandulosa HHB12029</name>
    <dbReference type="NCBI Taxonomy" id="1314781"/>
    <lineage>
        <taxon>Eukaryota</taxon>
        <taxon>Fungi</taxon>
        <taxon>Dikarya</taxon>
        <taxon>Basidiomycota</taxon>
        <taxon>Agaricomycotina</taxon>
        <taxon>Agaricomycetes</taxon>
        <taxon>Auriculariales</taxon>
        <taxon>Exidiaceae</taxon>
        <taxon>Exidia</taxon>
    </lineage>
</organism>
<protein>
    <submittedName>
        <fullName evidence="3">Uncharacterized protein</fullName>
    </submittedName>
</protein>
<name>A0A165QBK4_EXIGL</name>
<feature type="region of interest" description="Disordered" evidence="1">
    <location>
        <begin position="39"/>
        <end position="61"/>
    </location>
</feature>
<reference evidence="3 4" key="1">
    <citation type="journal article" date="2016" name="Mol. Biol. Evol.">
        <title>Comparative Genomics of Early-Diverging Mushroom-Forming Fungi Provides Insights into the Origins of Lignocellulose Decay Capabilities.</title>
        <authorList>
            <person name="Nagy L.G."/>
            <person name="Riley R."/>
            <person name="Tritt A."/>
            <person name="Adam C."/>
            <person name="Daum C."/>
            <person name="Floudas D."/>
            <person name="Sun H."/>
            <person name="Yadav J.S."/>
            <person name="Pangilinan J."/>
            <person name="Larsson K.H."/>
            <person name="Matsuura K."/>
            <person name="Barry K."/>
            <person name="Labutti K."/>
            <person name="Kuo R."/>
            <person name="Ohm R.A."/>
            <person name="Bhattacharya S.S."/>
            <person name="Shirouzu T."/>
            <person name="Yoshinaga Y."/>
            <person name="Martin F.M."/>
            <person name="Grigoriev I.V."/>
            <person name="Hibbett D.S."/>
        </authorList>
    </citation>
    <scope>NUCLEOTIDE SEQUENCE [LARGE SCALE GENOMIC DNA]</scope>
    <source>
        <strain evidence="3 4">HHB12029</strain>
    </source>
</reference>
<dbReference type="InParanoid" id="A0A165QBK4"/>
<sequence>MLFKSVIIFAIAGTLVLAVPLLNIEGRATDVLMMKRRALSRPQESRTMKSSSVVQPPSVSL</sequence>
<gene>
    <name evidence="3" type="ORF">EXIGLDRAFT_725810</name>
</gene>
<dbReference type="Proteomes" id="UP000077266">
    <property type="component" value="Unassembled WGS sequence"/>
</dbReference>
<accession>A0A165QBK4</accession>
<feature type="transmembrane region" description="Helical" evidence="2">
    <location>
        <begin position="6"/>
        <end position="24"/>
    </location>
</feature>
<keyword evidence="2" id="KW-0812">Transmembrane</keyword>
<evidence type="ECO:0000313" key="4">
    <source>
        <dbReference type="Proteomes" id="UP000077266"/>
    </source>
</evidence>